<dbReference type="EMBL" id="ATLK01000001">
    <property type="protein sequence ID" value="KFF31607.1"/>
    <property type="molecule type" value="Genomic_DNA"/>
</dbReference>
<accession>A0A080N3B0</accession>
<evidence type="ECO:0000313" key="2">
    <source>
        <dbReference type="Proteomes" id="UP000028730"/>
    </source>
</evidence>
<name>A0A080N3B0_9BIFI</name>
<evidence type="ECO:0000313" key="1">
    <source>
        <dbReference type="EMBL" id="KFF31607.1"/>
    </source>
</evidence>
<comment type="caution">
    <text evidence="1">The sequence shown here is derived from an EMBL/GenBank/DDBJ whole genome shotgun (WGS) entry which is preliminary data.</text>
</comment>
<dbReference type="RefSeq" id="WP_044088005.1">
    <property type="nucleotide sequence ID" value="NZ_ATLK01000001.1"/>
</dbReference>
<dbReference type="Proteomes" id="UP000028730">
    <property type="component" value="Unassembled WGS sequence"/>
</dbReference>
<dbReference type="eggNOG" id="ENOG5032K3E">
    <property type="taxonomic scope" value="Bacteria"/>
</dbReference>
<reference evidence="1 2" key="1">
    <citation type="journal article" date="2014" name="Appl. Environ. Microbiol.">
        <title>Genomic encyclopedia of type strains of the genus Bifidobacterium.</title>
        <authorList>
            <person name="Milani C."/>
            <person name="Lugli G.A."/>
            <person name="Duranti S."/>
            <person name="Turroni F."/>
            <person name="Bottacini F."/>
            <person name="Mangifesta M."/>
            <person name="Sanchez B."/>
            <person name="Viappiani A."/>
            <person name="Mancabelli L."/>
            <person name="Taminiau B."/>
            <person name="Delcenserie V."/>
            <person name="Barrangou R."/>
            <person name="Margolles A."/>
            <person name="van Sinderen D."/>
            <person name="Ventura M."/>
        </authorList>
    </citation>
    <scope>NUCLEOTIDE SEQUENCE [LARGE SCALE GENOMIC DNA]</scope>
    <source>
        <strain evidence="1 2">DSM 19703</strain>
    </source>
</reference>
<organism evidence="1 2">
    <name type="scientific">Bifidobacterium bombi DSM 19703</name>
    <dbReference type="NCBI Taxonomy" id="1341695"/>
    <lineage>
        <taxon>Bacteria</taxon>
        <taxon>Bacillati</taxon>
        <taxon>Actinomycetota</taxon>
        <taxon>Actinomycetes</taxon>
        <taxon>Bifidobacteriales</taxon>
        <taxon>Bifidobacteriaceae</taxon>
        <taxon>Bifidobacterium</taxon>
    </lineage>
</organism>
<proteinExistence type="predicted"/>
<keyword evidence="2" id="KW-1185">Reference proteome</keyword>
<protein>
    <submittedName>
        <fullName evidence="1">Uncharacterized protein</fullName>
    </submittedName>
</protein>
<sequence>MTFHIEAGDLAKVDMLPQVREACEIGARLVALWPLKEALQLANDVRYCETLQVRVIRSVAQLLIQNEVPVADAEFVYDGALSIPGRPQEEVDTLLNVVEGWEQMSNYSETGETTQIMAGAGDLKVDWDEATVTRFSEALETIEATIVTARDQACGKGAAEEGVESMSQRFSLLVVACAGLLDILTATDAVPGERISVASLSRDTTTGTATVDGQSVALGYEGFPNPSLMRRCAPLPLYINELCERISMPRLVVQPADLISLLSVRTNESGAALNTGIDNVEAVADILAPLGAREWSRHYDELLFDPDAAKQEAKEKEEKAKKARLAAKFADIPEDPNKKPVEL</sequence>
<gene>
    <name evidence="1" type="ORF">BBOMB_0992</name>
</gene>
<dbReference type="AlphaFoldDB" id="A0A080N3B0"/>
<dbReference type="OrthoDB" id="3238275at2"/>